<dbReference type="Pfam" id="PF22763">
    <property type="entry name" value="NrS1-1_pol-like_HBD"/>
    <property type="match status" value="1"/>
</dbReference>
<dbReference type="InterPro" id="IPR014818">
    <property type="entry name" value="Phage/plasmid_primase_P4_C"/>
</dbReference>
<sequence length="812" mass="92238">MTKVPYNPKTGKYAMVNRPSTFSSYERAVQALKTESNGVPVYNGLGFRVSGSVGALDLDHCFAETEQRGIDEELRELFGDDALFDACRQEAGLKPWAADIVRTMDGCYMERSPSGTGLRILLSVPGFSFDKERYYINNRRLGLEVYVPGATRRFVTLTGDVFREGGLPDKSRELQTILDQYMKRPTVETAHEPMEPHSYLQDDEVIAKASACASGAKFRALYAGDLTGYDSPSNADMALCAYLAFWCGCDEEQMDRLFRSSGLYREKWDRPQSGSTYGALTIQKVIRHCHDCYNPVGHLVPPEDEFQKLLDDGYSAFGEDTSLTEEEKRSLAQTIRLVDMDLQQMKPHSNPRYSWSEMGMGRLFADYYQRVTRFVPERRHWYVFNGKVWKHDQGGLLVMQLAKHLVDELLRYSLTIERDVERADYIAFISKMQTRRKRQIMVDDAQDENFASIQVFDRNRYLFNCQNGTLDLSMMEFHAHRPEDMLTMLAGVTYSPDAVCERWNTFITEVMVGDAELADFLQRALGYTLTGDTSLECLFILYGATSRNGKGTTMETFLKIMGDYGKTSNPEMLSAKFGASNNGGPSEEVARLAGARFVNISEPEKRISFHAALVKRLTGNDTINARYLHENSFDFKPMFKIFINTNYLPNVSDMTLFDSGRLKIIPFKRHFYEAEQDKGLKHLFAEPESLSGILNWCLEGYRKFRKYGLEAPSAVLEATGAYRRESDRVGQFIEAWLEPGEGYEVRSAAAYRVYCHWCAENGFNPENAKNFNRAIATHFELAKKRPKDGGGATTMLVGCRLRAEEDGTIPEN</sequence>
<protein>
    <recommendedName>
        <fullName evidence="5">SF3 helicase domain-containing protein</fullName>
    </recommendedName>
</protein>
<evidence type="ECO:0000313" key="6">
    <source>
        <dbReference type="EMBL" id="OUM21248.1"/>
    </source>
</evidence>
<dbReference type="GO" id="GO:0016787">
    <property type="term" value="F:hydrolase activity"/>
    <property type="evidence" value="ECO:0007669"/>
    <property type="project" value="UniProtKB-KW"/>
</dbReference>
<dbReference type="InterPro" id="IPR051620">
    <property type="entry name" value="ORF904-like_C"/>
</dbReference>
<dbReference type="PANTHER" id="PTHR35372:SF2">
    <property type="entry name" value="SF3 HELICASE DOMAIN-CONTAINING PROTEIN"/>
    <property type="match status" value="1"/>
</dbReference>
<feature type="domain" description="SF3 helicase" evidence="5">
    <location>
        <begin position="516"/>
        <end position="680"/>
    </location>
</feature>
<dbReference type="Proteomes" id="UP000194903">
    <property type="component" value="Unassembled WGS sequence"/>
</dbReference>
<dbReference type="SMART" id="SM00885">
    <property type="entry name" value="D5_N"/>
    <property type="match status" value="1"/>
</dbReference>
<gene>
    <name evidence="6" type="ORF">CBW42_03765</name>
</gene>
<organism evidence="6 7">
    <name type="scientific">Butyricicoccus porcorum</name>
    <dbReference type="NCBI Taxonomy" id="1945634"/>
    <lineage>
        <taxon>Bacteria</taxon>
        <taxon>Bacillati</taxon>
        <taxon>Bacillota</taxon>
        <taxon>Clostridia</taxon>
        <taxon>Eubacteriales</taxon>
        <taxon>Butyricicoccaceae</taxon>
        <taxon>Butyricicoccus</taxon>
    </lineage>
</organism>
<keyword evidence="1" id="KW-0547">Nucleotide-binding</keyword>
<keyword evidence="7" id="KW-1185">Reference proteome</keyword>
<evidence type="ECO:0000313" key="7">
    <source>
        <dbReference type="Proteomes" id="UP000194903"/>
    </source>
</evidence>
<dbReference type="InterPro" id="IPR027417">
    <property type="entry name" value="P-loop_NTPase"/>
</dbReference>
<dbReference type="InterPro" id="IPR054468">
    <property type="entry name" value="NrSPol-like_HBD"/>
</dbReference>
<evidence type="ECO:0000256" key="3">
    <source>
        <dbReference type="ARBA" id="ARBA00022806"/>
    </source>
</evidence>
<dbReference type="InterPro" id="IPR014015">
    <property type="entry name" value="Helicase_SF3_DNA-vir"/>
</dbReference>
<reference evidence="6 7" key="1">
    <citation type="submission" date="2017-05" db="EMBL/GenBank/DDBJ databases">
        <title>Butyricicoccus porcorum sp. nov. a butyrate-producing bacterium from the swine intestinal tract.</title>
        <authorList>
            <person name="Trachsel J."/>
            <person name="Humphrey S."/>
            <person name="Allen H.K."/>
        </authorList>
    </citation>
    <scope>NUCLEOTIDE SEQUENCE [LARGE SCALE GENOMIC DNA]</scope>
    <source>
        <strain evidence="6">BB10</strain>
    </source>
</reference>
<dbReference type="PANTHER" id="PTHR35372">
    <property type="entry name" value="ATP BINDING PROTEIN-RELATED"/>
    <property type="match status" value="1"/>
</dbReference>
<accession>A0A252F636</accession>
<name>A0A252F636_9FIRM</name>
<keyword evidence="2" id="KW-0378">Hydrolase</keyword>
<keyword evidence="3" id="KW-0347">Helicase</keyword>
<evidence type="ECO:0000256" key="4">
    <source>
        <dbReference type="ARBA" id="ARBA00022840"/>
    </source>
</evidence>
<keyword evidence="4" id="KW-0067">ATP-binding</keyword>
<dbReference type="GO" id="GO:0005524">
    <property type="term" value="F:ATP binding"/>
    <property type="evidence" value="ECO:0007669"/>
    <property type="project" value="UniProtKB-KW"/>
</dbReference>
<dbReference type="Pfam" id="PF08706">
    <property type="entry name" value="D5_N"/>
    <property type="match status" value="1"/>
</dbReference>
<evidence type="ECO:0000256" key="2">
    <source>
        <dbReference type="ARBA" id="ARBA00022801"/>
    </source>
</evidence>
<evidence type="ECO:0000259" key="5">
    <source>
        <dbReference type="PROSITE" id="PS51206"/>
    </source>
</evidence>
<proteinExistence type="predicted"/>
<dbReference type="PROSITE" id="PS51206">
    <property type="entry name" value="SF3_HELICASE_1"/>
    <property type="match status" value="1"/>
</dbReference>
<dbReference type="AlphaFoldDB" id="A0A252F636"/>
<dbReference type="InterPro" id="IPR006500">
    <property type="entry name" value="Helicase_put_C_phage/plasmid"/>
</dbReference>
<dbReference type="Gene3D" id="3.40.50.300">
    <property type="entry name" value="P-loop containing nucleotide triphosphate hydrolases"/>
    <property type="match status" value="1"/>
</dbReference>
<dbReference type="Pfam" id="PF03288">
    <property type="entry name" value="Pox_D5"/>
    <property type="match status" value="1"/>
</dbReference>
<dbReference type="EMBL" id="NHOC01000003">
    <property type="protein sequence ID" value="OUM21248.1"/>
    <property type="molecule type" value="Genomic_DNA"/>
</dbReference>
<evidence type="ECO:0000256" key="1">
    <source>
        <dbReference type="ARBA" id="ARBA00022741"/>
    </source>
</evidence>
<dbReference type="InterPro" id="IPR004968">
    <property type="entry name" value="DNA_primase/NTPase_C"/>
</dbReference>
<comment type="caution">
    <text evidence="6">The sequence shown here is derived from an EMBL/GenBank/DDBJ whole genome shotgun (WGS) entry which is preliminary data.</text>
</comment>
<dbReference type="OrthoDB" id="9763644at2"/>
<dbReference type="GO" id="GO:0004386">
    <property type="term" value="F:helicase activity"/>
    <property type="evidence" value="ECO:0007669"/>
    <property type="project" value="UniProtKB-KW"/>
</dbReference>
<dbReference type="NCBIfam" id="TIGR01613">
    <property type="entry name" value="primase_Cterm"/>
    <property type="match status" value="1"/>
</dbReference>